<dbReference type="GO" id="GO:0016779">
    <property type="term" value="F:nucleotidyltransferase activity"/>
    <property type="evidence" value="ECO:0007669"/>
    <property type="project" value="UniProtKB-KW"/>
</dbReference>
<evidence type="ECO:0000256" key="9">
    <source>
        <dbReference type="ARBA" id="ARBA00022842"/>
    </source>
</evidence>
<dbReference type="InterPro" id="IPR013264">
    <property type="entry name" value="DNAG_N"/>
</dbReference>
<feature type="non-terminal residue" evidence="14">
    <location>
        <position position="1"/>
    </location>
</feature>
<dbReference type="Gene3D" id="1.20.50.20">
    <property type="entry name" value="DnaG, RNA polymerase domain, helical bundle"/>
    <property type="match status" value="1"/>
</dbReference>
<keyword evidence="6" id="KW-0479">Metal-binding</keyword>
<evidence type="ECO:0000256" key="3">
    <source>
        <dbReference type="ARBA" id="ARBA00022679"/>
    </source>
</evidence>
<dbReference type="FunFam" id="3.90.980.10:FF:000001">
    <property type="entry name" value="DNA primase"/>
    <property type="match status" value="1"/>
</dbReference>
<feature type="domain" description="Toprim" evidence="13">
    <location>
        <begin position="170"/>
        <end position="251"/>
    </location>
</feature>
<dbReference type="GO" id="GO:0008270">
    <property type="term" value="F:zinc ion binding"/>
    <property type="evidence" value="ECO:0007669"/>
    <property type="project" value="UniProtKB-KW"/>
</dbReference>
<dbReference type="SUPFAM" id="SSF56731">
    <property type="entry name" value="DNA primase core"/>
    <property type="match status" value="1"/>
</dbReference>
<evidence type="ECO:0000256" key="1">
    <source>
        <dbReference type="ARBA" id="ARBA00022478"/>
    </source>
</evidence>
<evidence type="ECO:0000256" key="8">
    <source>
        <dbReference type="ARBA" id="ARBA00022833"/>
    </source>
</evidence>
<dbReference type="NCBIfam" id="TIGR01391">
    <property type="entry name" value="dnaG"/>
    <property type="match status" value="1"/>
</dbReference>
<keyword evidence="5" id="KW-0235">DNA replication</keyword>
<dbReference type="GO" id="GO:0006269">
    <property type="term" value="P:DNA replication, synthesis of primer"/>
    <property type="evidence" value="ECO:0007669"/>
    <property type="project" value="UniProtKB-KW"/>
</dbReference>
<dbReference type="InterPro" id="IPR006171">
    <property type="entry name" value="TOPRIM_dom"/>
</dbReference>
<dbReference type="GO" id="GO:1990077">
    <property type="term" value="C:primosome complex"/>
    <property type="evidence" value="ECO:0007669"/>
    <property type="project" value="UniProtKB-KW"/>
</dbReference>
<keyword evidence="3" id="KW-0808">Transferase</keyword>
<keyword evidence="4" id="KW-0548">Nucleotidyltransferase</keyword>
<dbReference type="CDD" id="cd03364">
    <property type="entry name" value="TOPRIM_DnaG_primases"/>
    <property type="match status" value="1"/>
</dbReference>
<organism evidence="14 15">
    <name type="scientific">Candidatus Portnoybacteria bacterium CG10_big_fil_rev_8_21_14_0_10_44_7</name>
    <dbReference type="NCBI Taxonomy" id="1974816"/>
    <lineage>
        <taxon>Bacteria</taxon>
        <taxon>Candidatus Portnoyibacteriota</taxon>
    </lineage>
</organism>
<evidence type="ECO:0000256" key="2">
    <source>
        <dbReference type="ARBA" id="ARBA00022515"/>
    </source>
</evidence>
<evidence type="ECO:0000313" key="14">
    <source>
        <dbReference type="EMBL" id="PJE59923.1"/>
    </source>
</evidence>
<dbReference type="PANTHER" id="PTHR30313">
    <property type="entry name" value="DNA PRIMASE"/>
    <property type="match status" value="1"/>
</dbReference>
<keyword evidence="2" id="KW-0639">Primosome</keyword>
<keyword evidence="7" id="KW-0863">Zinc-finger</keyword>
<dbReference type="AlphaFoldDB" id="A0A2M8KJ37"/>
<evidence type="ECO:0000256" key="7">
    <source>
        <dbReference type="ARBA" id="ARBA00022771"/>
    </source>
</evidence>
<keyword evidence="10" id="KW-0238">DNA-binding</keyword>
<dbReference type="GO" id="GO:0000428">
    <property type="term" value="C:DNA-directed RNA polymerase complex"/>
    <property type="evidence" value="ECO:0007669"/>
    <property type="project" value="UniProtKB-KW"/>
</dbReference>
<dbReference type="PANTHER" id="PTHR30313:SF2">
    <property type="entry name" value="DNA PRIMASE"/>
    <property type="match status" value="1"/>
</dbReference>
<evidence type="ECO:0000313" key="15">
    <source>
        <dbReference type="Proteomes" id="UP000231086"/>
    </source>
</evidence>
<comment type="caution">
    <text evidence="14">The sequence shown here is derived from an EMBL/GenBank/DDBJ whole genome shotgun (WGS) entry which is preliminary data.</text>
</comment>
<sequence>AQRAGVVLKQQDKKTVSQKTELLAICELAAKFFTRQLEASQAGQKARAYLEKRGLSVKTVKDWRLGWAPDGWDGLNQFLQSKGYAAAKIVAAGLAIKSEKKPGIYDRFRSRIMFPLFDLHGQVIGFAGRIFNKEDDRQGKYINTPQTEIYDKSRVLYGIHNAKNSLRQQDRGVLVEGNLDVILSQQAGVLETVAASGTALGQQQLKIIKRYTTNLILAFDDDAAGLAATKKAAALALGMDCAVKIVNLPSGQDPADLIAKDKEKWVKKIALATDFVEFLIKKTKAAFDPQTTEGKRKIAAEILPLIKKISNPIERASWLSRLAAVLSTNERYLHEALQKVVYGSRGATAKKQAQDDKKNGPPSTREEKIHNLIMAYLLKNKTDKKLLWQAEKFLPPNLRQILRTQQQTGPDGKKLIASLPDQKLQKDCQRLLFWGEENQITENDLKTCFVELEKINLKKKIQALGEQITKQEKKKQAGPLKKNLLLLQKFLEELNNLENNGQTS</sequence>
<dbReference type="SMART" id="SM00493">
    <property type="entry name" value="TOPRIM"/>
    <property type="match status" value="1"/>
</dbReference>
<dbReference type="Gene3D" id="3.40.1360.10">
    <property type="match status" value="1"/>
</dbReference>
<dbReference type="InterPro" id="IPR006295">
    <property type="entry name" value="DNA_primase_DnaG"/>
</dbReference>
<dbReference type="Proteomes" id="UP000231086">
    <property type="component" value="Unassembled WGS sequence"/>
</dbReference>
<dbReference type="PROSITE" id="PS50880">
    <property type="entry name" value="TOPRIM"/>
    <property type="match status" value="1"/>
</dbReference>
<protein>
    <submittedName>
        <fullName evidence="14">DNA primase</fullName>
    </submittedName>
</protein>
<dbReference type="Pfam" id="PF13155">
    <property type="entry name" value="Toprim_2"/>
    <property type="match status" value="1"/>
</dbReference>
<proteinExistence type="predicted"/>
<evidence type="ECO:0000256" key="10">
    <source>
        <dbReference type="ARBA" id="ARBA00023125"/>
    </source>
</evidence>
<dbReference type="InterPro" id="IPR019475">
    <property type="entry name" value="DNA_primase_DnaB-bd"/>
</dbReference>
<dbReference type="GO" id="GO:0005737">
    <property type="term" value="C:cytoplasm"/>
    <property type="evidence" value="ECO:0007669"/>
    <property type="project" value="TreeGrafter"/>
</dbReference>
<reference evidence="15" key="1">
    <citation type="submission" date="2017-09" db="EMBL/GenBank/DDBJ databases">
        <title>Depth-based differentiation of microbial function through sediment-hosted aquifers and enrichment of novel symbionts in the deep terrestrial subsurface.</title>
        <authorList>
            <person name="Probst A.J."/>
            <person name="Ladd B."/>
            <person name="Jarett J.K."/>
            <person name="Geller-Mcgrath D.E."/>
            <person name="Sieber C.M.K."/>
            <person name="Emerson J.B."/>
            <person name="Anantharaman K."/>
            <person name="Thomas B.C."/>
            <person name="Malmstrom R."/>
            <person name="Stieglmeier M."/>
            <person name="Klingl A."/>
            <person name="Woyke T."/>
            <person name="Ryan C.M."/>
            <person name="Banfield J.F."/>
        </authorList>
    </citation>
    <scope>NUCLEOTIDE SEQUENCE [LARGE SCALE GENOMIC DNA]</scope>
</reference>
<dbReference type="InterPro" id="IPR050219">
    <property type="entry name" value="DnaG_primase"/>
</dbReference>
<name>A0A2M8KJ37_9BACT</name>
<evidence type="ECO:0000256" key="6">
    <source>
        <dbReference type="ARBA" id="ARBA00022723"/>
    </source>
</evidence>
<gene>
    <name evidence="14" type="primary">dnaG</name>
    <name evidence="14" type="ORF">COU85_00950</name>
</gene>
<evidence type="ECO:0000256" key="11">
    <source>
        <dbReference type="ARBA" id="ARBA00023163"/>
    </source>
</evidence>
<dbReference type="Gene3D" id="3.90.980.10">
    <property type="entry name" value="DNA primase, catalytic core, N-terminal domain"/>
    <property type="match status" value="1"/>
</dbReference>
<dbReference type="Pfam" id="PF08275">
    <property type="entry name" value="DNAG_N"/>
    <property type="match status" value="1"/>
</dbReference>
<dbReference type="EMBL" id="PFEA01000019">
    <property type="protein sequence ID" value="PJE59923.1"/>
    <property type="molecule type" value="Genomic_DNA"/>
</dbReference>
<keyword evidence="1" id="KW-0240">DNA-directed RNA polymerase</keyword>
<dbReference type="InterPro" id="IPR034151">
    <property type="entry name" value="TOPRIM_DnaG_bac"/>
</dbReference>
<dbReference type="GO" id="GO:0003677">
    <property type="term" value="F:DNA binding"/>
    <property type="evidence" value="ECO:0007669"/>
    <property type="project" value="UniProtKB-KW"/>
</dbReference>
<evidence type="ECO:0000256" key="5">
    <source>
        <dbReference type="ARBA" id="ARBA00022705"/>
    </source>
</evidence>
<dbReference type="InterPro" id="IPR037068">
    <property type="entry name" value="DNA_primase_core_N_sf"/>
</dbReference>
<evidence type="ECO:0000256" key="4">
    <source>
        <dbReference type="ARBA" id="ARBA00022695"/>
    </source>
</evidence>
<keyword evidence="9" id="KW-0460">Magnesium</keyword>
<keyword evidence="11" id="KW-0804">Transcription</keyword>
<evidence type="ECO:0000256" key="12">
    <source>
        <dbReference type="SAM" id="Coils"/>
    </source>
</evidence>
<keyword evidence="8" id="KW-0862">Zinc</keyword>
<dbReference type="Pfam" id="PF10410">
    <property type="entry name" value="DnaB_bind"/>
    <property type="match status" value="1"/>
</dbReference>
<feature type="coiled-coil region" evidence="12">
    <location>
        <begin position="454"/>
        <end position="500"/>
    </location>
</feature>
<evidence type="ECO:0000259" key="13">
    <source>
        <dbReference type="PROSITE" id="PS50880"/>
    </source>
</evidence>
<accession>A0A2M8KJ37</accession>
<keyword evidence="12" id="KW-0175">Coiled coil</keyword>